<dbReference type="PRINTS" id="PR00320">
    <property type="entry name" value="GPROTEINBRPT"/>
</dbReference>
<dbReference type="Gene3D" id="3.40.50.300">
    <property type="entry name" value="P-loop containing nucleotide triphosphate hydrolases"/>
    <property type="match status" value="1"/>
</dbReference>
<dbReference type="STRING" id="670483.S7RPC6"/>
<feature type="repeat" description="WD" evidence="3">
    <location>
        <begin position="937"/>
        <end position="978"/>
    </location>
</feature>
<dbReference type="Pfam" id="PF00400">
    <property type="entry name" value="WD40"/>
    <property type="match status" value="12"/>
</dbReference>
<feature type="repeat" description="WD" evidence="3">
    <location>
        <begin position="1152"/>
        <end position="1192"/>
    </location>
</feature>
<dbReference type="GeneID" id="19306149"/>
<dbReference type="Pfam" id="PF24883">
    <property type="entry name" value="NPHP3_N"/>
    <property type="match status" value="1"/>
</dbReference>
<dbReference type="EMBL" id="KB469303">
    <property type="protein sequence ID" value="EPQ54684.1"/>
    <property type="molecule type" value="Genomic_DNA"/>
</dbReference>
<organism evidence="5 6">
    <name type="scientific">Gloeophyllum trabeum (strain ATCC 11539 / FP-39264 / Madison 617)</name>
    <name type="common">Brown rot fungus</name>
    <dbReference type="NCBI Taxonomy" id="670483"/>
    <lineage>
        <taxon>Eukaryota</taxon>
        <taxon>Fungi</taxon>
        <taxon>Dikarya</taxon>
        <taxon>Basidiomycota</taxon>
        <taxon>Agaricomycotina</taxon>
        <taxon>Agaricomycetes</taxon>
        <taxon>Gloeophyllales</taxon>
        <taxon>Gloeophyllaceae</taxon>
        <taxon>Gloeophyllum</taxon>
    </lineage>
</organism>
<dbReference type="InterPro" id="IPR011047">
    <property type="entry name" value="Quinoprotein_ADH-like_sf"/>
</dbReference>
<dbReference type="SMART" id="SM00320">
    <property type="entry name" value="WD40"/>
    <property type="match status" value="12"/>
</dbReference>
<keyword evidence="2" id="KW-0677">Repeat</keyword>
<dbReference type="InterPro" id="IPR001680">
    <property type="entry name" value="WD40_rpt"/>
</dbReference>
<name>S7RPC6_GLOTA</name>
<dbReference type="OrthoDB" id="2658414at2759"/>
<accession>S7RPC6</accession>
<dbReference type="InterPro" id="IPR056884">
    <property type="entry name" value="NPHP3-like_N"/>
</dbReference>
<dbReference type="InterPro" id="IPR050349">
    <property type="entry name" value="WD_LIS1/nudF_dynein_reg"/>
</dbReference>
<dbReference type="HOGENOM" id="CLU_000288_6_3_1"/>
<feature type="repeat" description="WD" evidence="3">
    <location>
        <begin position="851"/>
        <end position="892"/>
    </location>
</feature>
<dbReference type="RefSeq" id="XP_007866634.1">
    <property type="nucleotide sequence ID" value="XM_007868443.1"/>
</dbReference>
<protein>
    <submittedName>
        <fullName evidence="5">WD40 repeat-like protein</fullName>
    </submittedName>
</protein>
<feature type="repeat" description="WD" evidence="3">
    <location>
        <begin position="808"/>
        <end position="849"/>
    </location>
</feature>
<keyword evidence="6" id="KW-1185">Reference proteome</keyword>
<dbReference type="FunFam" id="2.130.10.10:FF:000228">
    <property type="entry name" value="COMPASS-like H3K4 histone methylase component WDR5A"/>
    <property type="match status" value="1"/>
</dbReference>
<keyword evidence="1 3" id="KW-0853">WD repeat</keyword>
<evidence type="ECO:0000256" key="1">
    <source>
        <dbReference type="ARBA" id="ARBA00022574"/>
    </source>
</evidence>
<dbReference type="KEGG" id="gtr:GLOTRDRAFT_42738"/>
<dbReference type="CDD" id="cd00200">
    <property type="entry name" value="WD40"/>
    <property type="match status" value="2"/>
</dbReference>
<proteinExistence type="predicted"/>
<feature type="repeat" description="WD" evidence="3">
    <location>
        <begin position="1194"/>
        <end position="1226"/>
    </location>
</feature>
<dbReference type="GO" id="GO:0035097">
    <property type="term" value="C:histone methyltransferase complex"/>
    <property type="evidence" value="ECO:0007669"/>
    <property type="project" value="UniProtKB-ARBA"/>
</dbReference>
<dbReference type="InterPro" id="IPR020472">
    <property type="entry name" value="WD40_PAC1"/>
</dbReference>
<feature type="repeat" description="WD" evidence="3">
    <location>
        <begin position="1109"/>
        <end position="1150"/>
    </location>
</feature>
<dbReference type="SUPFAM" id="SSF52540">
    <property type="entry name" value="P-loop containing nucleoside triphosphate hydrolases"/>
    <property type="match status" value="1"/>
</dbReference>
<feature type="repeat" description="WD" evidence="3">
    <location>
        <begin position="1066"/>
        <end position="1107"/>
    </location>
</feature>
<dbReference type="SUPFAM" id="SSF50998">
    <property type="entry name" value="Quinoprotein alcohol dehydrogenase-like"/>
    <property type="match status" value="1"/>
</dbReference>
<dbReference type="Proteomes" id="UP000030669">
    <property type="component" value="Unassembled WGS sequence"/>
</dbReference>
<evidence type="ECO:0000256" key="2">
    <source>
        <dbReference type="ARBA" id="ARBA00022737"/>
    </source>
</evidence>
<evidence type="ECO:0000256" key="3">
    <source>
        <dbReference type="PROSITE-ProRule" id="PRU00221"/>
    </source>
</evidence>
<dbReference type="InterPro" id="IPR027417">
    <property type="entry name" value="P-loop_NTPase"/>
</dbReference>
<evidence type="ECO:0000313" key="5">
    <source>
        <dbReference type="EMBL" id="EPQ54684.1"/>
    </source>
</evidence>
<dbReference type="PROSITE" id="PS00678">
    <property type="entry name" value="WD_REPEATS_1"/>
    <property type="match status" value="8"/>
</dbReference>
<feature type="repeat" description="WD" evidence="3">
    <location>
        <begin position="765"/>
        <end position="806"/>
    </location>
</feature>
<dbReference type="InterPro" id="IPR015943">
    <property type="entry name" value="WD40/YVTN_repeat-like_dom_sf"/>
</dbReference>
<dbReference type="PROSITE" id="PS50837">
    <property type="entry name" value="NACHT"/>
    <property type="match status" value="1"/>
</dbReference>
<feature type="domain" description="NACHT" evidence="4">
    <location>
        <begin position="184"/>
        <end position="326"/>
    </location>
</feature>
<feature type="repeat" description="WD" evidence="3">
    <location>
        <begin position="980"/>
        <end position="1021"/>
    </location>
</feature>
<dbReference type="Gene3D" id="2.130.10.10">
    <property type="entry name" value="YVTN repeat-like/Quinoprotein amine dehydrogenase"/>
    <property type="match status" value="5"/>
</dbReference>
<feature type="repeat" description="WD" evidence="3">
    <location>
        <begin position="1023"/>
        <end position="1064"/>
    </location>
</feature>
<reference evidence="5 6" key="1">
    <citation type="journal article" date="2012" name="Science">
        <title>The Paleozoic origin of enzymatic lignin decomposition reconstructed from 31 fungal genomes.</title>
        <authorList>
            <person name="Floudas D."/>
            <person name="Binder M."/>
            <person name="Riley R."/>
            <person name="Barry K."/>
            <person name="Blanchette R.A."/>
            <person name="Henrissat B."/>
            <person name="Martinez A.T."/>
            <person name="Otillar R."/>
            <person name="Spatafora J.W."/>
            <person name="Yadav J.S."/>
            <person name="Aerts A."/>
            <person name="Benoit I."/>
            <person name="Boyd A."/>
            <person name="Carlson A."/>
            <person name="Copeland A."/>
            <person name="Coutinho P.M."/>
            <person name="de Vries R.P."/>
            <person name="Ferreira P."/>
            <person name="Findley K."/>
            <person name="Foster B."/>
            <person name="Gaskell J."/>
            <person name="Glotzer D."/>
            <person name="Gorecki P."/>
            <person name="Heitman J."/>
            <person name="Hesse C."/>
            <person name="Hori C."/>
            <person name="Igarashi K."/>
            <person name="Jurgens J.A."/>
            <person name="Kallen N."/>
            <person name="Kersten P."/>
            <person name="Kohler A."/>
            <person name="Kuees U."/>
            <person name="Kumar T.K.A."/>
            <person name="Kuo A."/>
            <person name="LaButti K."/>
            <person name="Larrondo L.F."/>
            <person name="Lindquist E."/>
            <person name="Ling A."/>
            <person name="Lombard V."/>
            <person name="Lucas S."/>
            <person name="Lundell T."/>
            <person name="Martin R."/>
            <person name="McLaughlin D.J."/>
            <person name="Morgenstern I."/>
            <person name="Morin E."/>
            <person name="Murat C."/>
            <person name="Nagy L.G."/>
            <person name="Nolan M."/>
            <person name="Ohm R.A."/>
            <person name="Patyshakuliyeva A."/>
            <person name="Rokas A."/>
            <person name="Ruiz-Duenas F.J."/>
            <person name="Sabat G."/>
            <person name="Salamov A."/>
            <person name="Samejima M."/>
            <person name="Schmutz J."/>
            <person name="Slot J.C."/>
            <person name="St John F."/>
            <person name="Stenlid J."/>
            <person name="Sun H."/>
            <person name="Sun S."/>
            <person name="Syed K."/>
            <person name="Tsang A."/>
            <person name="Wiebenga A."/>
            <person name="Young D."/>
            <person name="Pisabarro A."/>
            <person name="Eastwood D.C."/>
            <person name="Martin F."/>
            <person name="Cullen D."/>
            <person name="Grigoriev I.V."/>
            <person name="Hibbett D.S."/>
        </authorList>
    </citation>
    <scope>NUCLEOTIDE SEQUENCE [LARGE SCALE GENOMIC DNA]</scope>
    <source>
        <strain evidence="5 6">ATCC 11539</strain>
    </source>
</reference>
<dbReference type="PROSITE" id="PS50294">
    <property type="entry name" value="WD_REPEATS_REGION"/>
    <property type="match status" value="11"/>
</dbReference>
<dbReference type="eggNOG" id="KOG0275">
    <property type="taxonomic scope" value="Eukaryota"/>
</dbReference>
<dbReference type="SUPFAM" id="SSF82171">
    <property type="entry name" value="DPP6 N-terminal domain-like"/>
    <property type="match status" value="1"/>
</dbReference>
<dbReference type="OMA" id="LEGHCNV"/>
<dbReference type="PANTHER" id="PTHR44129">
    <property type="entry name" value="WD REPEAT-CONTAINING PROTEIN POP1"/>
    <property type="match status" value="1"/>
</dbReference>
<evidence type="ECO:0000313" key="6">
    <source>
        <dbReference type="Proteomes" id="UP000030669"/>
    </source>
</evidence>
<feature type="non-terminal residue" evidence="5">
    <location>
        <position position="1"/>
    </location>
</feature>
<feature type="repeat" description="WD" evidence="3">
    <location>
        <begin position="719"/>
        <end position="760"/>
    </location>
</feature>
<dbReference type="InterPro" id="IPR019775">
    <property type="entry name" value="WD40_repeat_CS"/>
</dbReference>
<sequence length="1318" mass="145712">NQIHPWAKAAWGILSGVYKKLDNDDSIQDLMSIAEKALEFAKTAEEVPEQSEQQKAISIKILKQLMECGYFIQEYTRRGNHVGHVFLKLEPLVSDHKTRLNELANEYWCHATLQIQTYAVWTFNEIEFLHKINKIDKKVDKIGIQDIPYAAGASFQTSKTCLPGTRVALLDDISDWLNNNTDQQILLLTGGAGTGKSTVAHTIAQRYKELHRLGSSFHFSKGEAYSSPHMLFCTIARDLADHNEQFRTLMAGLDTATRTSKGIEDQFHNLLMSPIKELDFLGPIVLVIDALDECGNTISRENLLDVLVKEAKCLPSNFRILLTSRPEDDILQKLTGAPYPHIKHWTMESAENTEDDITAYIRNQLADTNASPPFGDFDFTRLVDCSQGLFQWASAACRAIRTTGLGHDPRAMFLKITTGSTSEGQVLGILYSTILNEIVNTKTKIKYFSSIVGPILASYEPLSMDALASILEEAYPLGFIKSVLKSLGSVLYGVTSSGTADPIRPLHTSFRDFLTDREQSKEFFIDLLAHHGRLYQGSLRLLNCQLEFNYCKLKTSYSPNSVRSRELISPVICYASCFWGDHLVAINTPHLDGDGTMEMKASGSWVVAVLGEFLKSKLLCWFEVLSILGKVNIAQDALLELADWLKDRHPELKHFARDAAKFILYFVQPIADSALHIYLSAIPFAPEQSVVGRHYKQSFPRTIQVEGLLNLWPSQQWVIKGHGSRINSVAFSSDGKHIVSGSYDETIRVWNAQTGQPVGEPLKGHGGHEGGVHSVAFSPDGTQIVSGSWDRTIMVWDALTGQPVGEPLEGHEDCTSSVAFSPDGKYIVSGSYDRTIRVWDAQTGQLVGEPLQGHEGWVSSVAFSPDSRHIVSGSDDKTIRVWDAQTGHPVGEPLKGHEDPVHSVAFSPGGKHIVSGSDDNTIRVWDAQTGQPVDEPLQGHEDWVRSVAFSPDSKDIVSGSYDNTIRVWDAQTGQPLGEPLKGHDDWVHSVAFSPDGKHIVSGSYDSTIRVWNAQTGQPVGEPLEGHGSFVNSVAFSPDGKHIVSGSYDKTIRVWNAQTKQPVGEPLQGHEGWVSSVAFSPDSRHIVSGSDDKTIRVWGALTGQPVGEPLQGHDGGVQSVAFSPDGKQIVSGSRDRTIRVWDAQTGRPIGEPLQSHKGWVNSVAFSPDGKHIVSGSWDTIRVWDALTGQPVGEPLQGHEDWISSVAFSPDGKYIVSGSRDKTIRVWDPGCIWFVTHRCAPTCQLIPEITTDLYRDTSVIEPSGWVLGPNKELLFWVPPMHRLGLYRPSNVVVITNYPTKLDFDKFVHGEDWAECCKPAL</sequence>
<feature type="repeat" description="WD" evidence="3">
    <location>
        <begin position="894"/>
        <end position="935"/>
    </location>
</feature>
<dbReference type="PROSITE" id="PS50082">
    <property type="entry name" value="WD_REPEATS_2"/>
    <property type="match status" value="12"/>
</dbReference>
<dbReference type="InterPro" id="IPR007111">
    <property type="entry name" value="NACHT_NTPase"/>
</dbReference>
<gene>
    <name evidence="5" type="ORF">GLOTRDRAFT_42738</name>
</gene>
<dbReference type="eggNOG" id="KOG0272">
    <property type="taxonomic scope" value="Eukaryota"/>
</dbReference>
<evidence type="ECO:0000259" key="4">
    <source>
        <dbReference type="PROSITE" id="PS50837"/>
    </source>
</evidence>